<dbReference type="InterPro" id="IPR023312">
    <property type="entry name" value="Put_nitroreductase_C_bac"/>
</dbReference>
<sequence>MTQMTLQTMTDLLRAARTCRRFVEDTPLPPAALRHIVDAARVASSCVNRQPLRYYTVSDPEIRGRIFPGIRWAGALPDWNGPAEGERPTGYIVICSAQPANMFVYYDIGIAAQSMQLCATAMGLGCCMINNFAKDAAREILGIPDTLEVMLLLALGAPREVRRIEDAVAGDSLTYWRDEQNVHHVPKLMLDQVLLAEK</sequence>
<comment type="similarity">
    <text evidence="1">Belongs to the nitroreductase family.</text>
</comment>
<gene>
    <name evidence="4" type="ORF">KL86DPRO_50021</name>
</gene>
<dbReference type="AlphaFoldDB" id="A0A212KB70"/>
<keyword evidence="2" id="KW-0560">Oxidoreductase</keyword>
<protein>
    <submittedName>
        <fullName evidence="4">Nitroreductase</fullName>
    </submittedName>
</protein>
<dbReference type="InterPro" id="IPR000415">
    <property type="entry name" value="Nitroreductase-like"/>
</dbReference>
<dbReference type="Gene3D" id="3.40.109.10">
    <property type="entry name" value="NADH Oxidase"/>
    <property type="match status" value="1"/>
</dbReference>
<dbReference type="SUPFAM" id="SSF55469">
    <property type="entry name" value="FMN-dependent nitroreductase-like"/>
    <property type="match status" value="1"/>
</dbReference>
<feature type="domain" description="Nitroreductase" evidence="3">
    <location>
        <begin position="14"/>
        <end position="68"/>
    </location>
</feature>
<dbReference type="InterPro" id="IPR029479">
    <property type="entry name" value="Nitroreductase"/>
</dbReference>
<evidence type="ECO:0000313" key="4">
    <source>
        <dbReference type="EMBL" id="SBW08916.1"/>
    </source>
</evidence>
<feature type="domain" description="Nitroreductase" evidence="3">
    <location>
        <begin position="98"/>
        <end position="156"/>
    </location>
</feature>
<dbReference type="PANTHER" id="PTHR43673">
    <property type="entry name" value="NAD(P)H NITROREDUCTASE YDGI-RELATED"/>
    <property type="match status" value="1"/>
</dbReference>
<name>A0A212KB70_9DELT</name>
<dbReference type="EMBL" id="FLUQ01000005">
    <property type="protein sequence ID" value="SBW08916.1"/>
    <property type="molecule type" value="Genomic_DNA"/>
</dbReference>
<dbReference type="CDD" id="cd02062">
    <property type="entry name" value="Nitro_FMN_reductase"/>
    <property type="match status" value="1"/>
</dbReference>
<dbReference type="GO" id="GO:0016491">
    <property type="term" value="F:oxidoreductase activity"/>
    <property type="evidence" value="ECO:0007669"/>
    <property type="project" value="UniProtKB-KW"/>
</dbReference>
<dbReference type="PANTHER" id="PTHR43673:SF10">
    <property type="entry name" value="NADH DEHYDROGENASE_NAD(P)H NITROREDUCTASE XCC3605-RELATED"/>
    <property type="match status" value="1"/>
</dbReference>
<organism evidence="4">
    <name type="scientific">uncultured delta proteobacterium</name>
    <dbReference type="NCBI Taxonomy" id="34034"/>
    <lineage>
        <taxon>Bacteria</taxon>
        <taxon>Deltaproteobacteria</taxon>
        <taxon>environmental samples</taxon>
    </lineage>
</organism>
<evidence type="ECO:0000259" key="3">
    <source>
        <dbReference type="Pfam" id="PF00881"/>
    </source>
</evidence>
<evidence type="ECO:0000256" key="2">
    <source>
        <dbReference type="ARBA" id="ARBA00023002"/>
    </source>
</evidence>
<accession>A0A212KB70</accession>
<proteinExistence type="inferred from homology"/>
<dbReference type="Pfam" id="PF00881">
    <property type="entry name" value="Nitroreductase"/>
    <property type="match status" value="2"/>
</dbReference>
<dbReference type="Gene3D" id="2.20.180.10">
    <property type="entry name" value="putative fmn-dependent nitroreductase like domains"/>
    <property type="match status" value="1"/>
</dbReference>
<reference evidence="4" key="1">
    <citation type="submission" date="2016-04" db="EMBL/GenBank/DDBJ databases">
        <authorList>
            <person name="Evans L.H."/>
            <person name="Alamgir A."/>
            <person name="Owens N."/>
            <person name="Weber N.D."/>
            <person name="Virtaneva K."/>
            <person name="Barbian K."/>
            <person name="Babar A."/>
            <person name="Rosenke K."/>
        </authorList>
    </citation>
    <scope>NUCLEOTIDE SEQUENCE</scope>
    <source>
        <strain evidence="4">86</strain>
    </source>
</reference>
<evidence type="ECO:0000256" key="1">
    <source>
        <dbReference type="ARBA" id="ARBA00007118"/>
    </source>
</evidence>